<evidence type="ECO:0000313" key="7">
    <source>
        <dbReference type="Proteomes" id="UP000694564"/>
    </source>
</evidence>
<keyword evidence="2 3" id="KW-0339">Growth factor</keyword>
<dbReference type="PRINTS" id="PR00269">
    <property type="entry name" value="PTNMIDKINE"/>
</dbReference>
<dbReference type="InterPro" id="IPR000762">
    <property type="entry name" value="Midkine_heparin-bd_GF"/>
</dbReference>
<keyword evidence="3" id="KW-0964">Secreted</keyword>
<dbReference type="InterPro" id="IPR020089">
    <property type="entry name" value="PTN/MK_N_dom"/>
</dbReference>
<dbReference type="GO" id="GO:0008083">
    <property type="term" value="F:growth factor activity"/>
    <property type="evidence" value="ECO:0007669"/>
    <property type="project" value="UniProtKB-UniRule"/>
</dbReference>
<keyword evidence="7" id="KW-1185">Reference proteome</keyword>
<dbReference type="PANTHER" id="PTHR13850:SF2">
    <property type="entry name" value="MIDKINE"/>
    <property type="match status" value="1"/>
</dbReference>
<dbReference type="GO" id="GO:0051781">
    <property type="term" value="P:positive regulation of cell division"/>
    <property type="evidence" value="ECO:0007669"/>
    <property type="project" value="UniProtKB-UniRule"/>
</dbReference>
<dbReference type="PANTHER" id="PTHR13850">
    <property type="entry name" value="PLEIOTROPHIN FAMILY MEMBER"/>
    <property type="match status" value="1"/>
</dbReference>
<dbReference type="GO" id="GO:0008201">
    <property type="term" value="F:heparin binding"/>
    <property type="evidence" value="ECO:0007669"/>
    <property type="project" value="UniProtKB-UniRule"/>
</dbReference>
<evidence type="ECO:0000256" key="3">
    <source>
        <dbReference type="RuleBase" id="RU369117"/>
    </source>
</evidence>
<evidence type="ECO:0000256" key="1">
    <source>
        <dbReference type="ARBA" id="ARBA00022473"/>
    </source>
</evidence>
<evidence type="ECO:0000313" key="6">
    <source>
        <dbReference type="Ensembl" id="ENSSVLP00005026652.1"/>
    </source>
</evidence>
<keyword evidence="1" id="KW-0217">Developmental protein</keyword>
<evidence type="ECO:0000256" key="4">
    <source>
        <dbReference type="SAM" id="MobiDB-lite"/>
    </source>
</evidence>
<proteinExistence type="inferred from homology"/>
<comment type="function">
    <text evidence="3">Secreted protein that functions as cytokine and growth factor and mediates its signal through cell-surface proteoglycan and non-proteoglycan receptors. Regulates many processes like inflammatory response, cell proliferation, cell adhesion, cell growth, cell survival, tissue regeneration, cell differentiation and cell migration.</text>
</comment>
<keyword evidence="3" id="KW-1015">Disulfide bond</keyword>
<dbReference type="Ensembl" id="ENSSVLT00005029630.1">
    <property type="protein sequence ID" value="ENSSVLP00005026652.1"/>
    <property type="gene ID" value="ENSSVLG00005021102.1"/>
</dbReference>
<reference evidence="6" key="1">
    <citation type="submission" date="2025-08" db="UniProtKB">
        <authorList>
            <consortium name="Ensembl"/>
        </authorList>
    </citation>
    <scope>IDENTIFICATION</scope>
</reference>
<accession>A0A8D2DMZ7</accession>
<feature type="region of interest" description="Disordered" evidence="4">
    <location>
        <begin position="57"/>
        <end position="84"/>
    </location>
</feature>
<feature type="domain" description="Pleiotrophin/Midkine N-terminal" evidence="5">
    <location>
        <begin position="21"/>
        <end position="75"/>
    </location>
</feature>
<sequence length="84" mass="9388">MQHMTVFTAVFIARLMSSFQKKDKKGVPGSECAEWTWGLCTPSSKDYGVSFHEGTYGTQTRRTGGRVPSKWKKEFGAHKGKGKD</sequence>
<dbReference type="Pfam" id="PF05196">
    <property type="entry name" value="PTN_MK_N"/>
    <property type="match status" value="1"/>
</dbReference>
<dbReference type="GeneTree" id="ENSGT01010000228791"/>
<dbReference type="AlphaFoldDB" id="A0A8D2DMZ7"/>
<comment type="similarity">
    <text evidence="3">Belongs to the pleiotrophin family.</text>
</comment>
<dbReference type="InterPro" id="IPR020091">
    <property type="entry name" value="PTN/MK_diS_sf"/>
</dbReference>
<evidence type="ECO:0000259" key="5">
    <source>
        <dbReference type="Pfam" id="PF05196"/>
    </source>
</evidence>
<reference evidence="6" key="2">
    <citation type="submission" date="2025-09" db="UniProtKB">
        <authorList>
            <consortium name="Ensembl"/>
        </authorList>
    </citation>
    <scope>IDENTIFICATION</scope>
</reference>
<dbReference type="SUPFAM" id="SSF57288">
    <property type="entry name" value="Midkine"/>
    <property type="match status" value="1"/>
</dbReference>
<dbReference type="Gene3D" id="2.20.60.10">
    <property type="entry name" value="Pleiotrophin/Midkine, N-terminal domain"/>
    <property type="match status" value="1"/>
</dbReference>
<protein>
    <recommendedName>
        <fullName evidence="3">Midkine</fullName>
        <shortName evidence="3">MK</shortName>
    </recommendedName>
</protein>
<comment type="subcellular location">
    <subcellularLocation>
        <location evidence="3">Secreted</location>
    </subcellularLocation>
</comment>
<keyword evidence="3" id="KW-0497">Mitogen</keyword>
<feature type="compositionally biased region" description="Basic and acidic residues" evidence="4">
    <location>
        <begin position="71"/>
        <end position="84"/>
    </location>
</feature>
<dbReference type="GO" id="GO:0005576">
    <property type="term" value="C:extracellular region"/>
    <property type="evidence" value="ECO:0007669"/>
    <property type="project" value="UniProtKB-SubCell"/>
</dbReference>
<name>A0A8D2DMZ7_SCIVU</name>
<evidence type="ECO:0000256" key="2">
    <source>
        <dbReference type="ARBA" id="ARBA00023030"/>
    </source>
</evidence>
<organism evidence="6 7">
    <name type="scientific">Sciurus vulgaris</name>
    <name type="common">Eurasian red squirrel</name>
    <dbReference type="NCBI Taxonomy" id="55149"/>
    <lineage>
        <taxon>Eukaryota</taxon>
        <taxon>Metazoa</taxon>
        <taxon>Chordata</taxon>
        <taxon>Craniata</taxon>
        <taxon>Vertebrata</taxon>
        <taxon>Euteleostomi</taxon>
        <taxon>Mammalia</taxon>
        <taxon>Eutheria</taxon>
        <taxon>Euarchontoglires</taxon>
        <taxon>Glires</taxon>
        <taxon>Rodentia</taxon>
        <taxon>Sciuromorpha</taxon>
        <taxon>Sciuridae</taxon>
        <taxon>Sciurinae</taxon>
        <taxon>Sciurini</taxon>
        <taxon>Sciurus</taxon>
    </lineage>
</organism>
<dbReference type="InterPro" id="IPR037122">
    <property type="entry name" value="PTN/MK_N_dom_sf"/>
</dbReference>
<feature type="compositionally biased region" description="Low complexity" evidence="4">
    <location>
        <begin position="57"/>
        <end position="66"/>
    </location>
</feature>
<keyword evidence="3" id="KW-0358">Heparin-binding</keyword>
<dbReference type="Proteomes" id="UP000694564">
    <property type="component" value="Chromosome 14"/>
</dbReference>
<dbReference type="OrthoDB" id="8818336at2759"/>